<evidence type="ECO:0008006" key="8">
    <source>
        <dbReference type="Google" id="ProtNLM"/>
    </source>
</evidence>
<keyword evidence="2" id="KW-1133">Transmembrane helix</keyword>
<feature type="signal peptide" evidence="3">
    <location>
        <begin position="1"/>
        <end position="26"/>
    </location>
</feature>
<comment type="caution">
    <text evidence="6">The sequence shown here is derived from an EMBL/GenBank/DDBJ whole genome shotgun (WGS) entry which is preliminary data.</text>
</comment>
<evidence type="ECO:0000256" key="3">
    <source>
        <dbReference type="SAM" id="SignalP"/>
    </source>
</evidence>
<feature type="transmembrane region" description="Helical" evidence="2">
    <location>
        <begin position="447"/>
        <end position="466"/>
    </location>
</feature>
<feature type="transmembrane region" description="Helical" evidence="2">
    <location>
        <begin position="553"/>
        <end position="573"/>
    </location>
</feature>
<feature type="chain" id="PRO_5041231004" description="Integral membrane protein" evidence="3">
    <location>
        <begin position="27"/>
        <end position="595"/>
    </location>
</feature>
<dbReference type="Pfam" id="PF10348">
    <property type="entry name" value="DUF2427"/>
    <property type="match status" value="1"/>
</dbReference>
<protein>
    <recommendedName>
        <fullName evidence="8">Integral membrane protein</fullName>
    </recommendedName>
</protein>
<feature type="region of interest" description="Disordered" evidence="1">
    <location>
        <begin position="199"/>
        <end position="237"/>
    </location>
</feature>
<dbReference type="Pfam" id="PF10355">
    <property type="entry name" value="Ytp1"/>
    <property type="match status" value="1"/>
</dbReference>
<feature type="transmembrane region" description="Helical" evidence="2">
    <location>
        <begin position="71"/>
        <end position="94"/>
    </location>
</feature>
<feature type="transmembrane region" description="Helical" evidence="2">
    <location>
        <begin position="283"/>
        <end position="300"/>
    </location>
</feature>
<name>A0AA39GBE7_SARSR</name>
<evidence type="ECO:0000259" key="4">
    <source>
        <dbReference type="Pfam" id="PF10348"/>
    </source>
</evidence>
<dbReference type="PANTHER" id="PTHR31685">
    <property type="entry name" value="INTEGRAL MEMBRANE PROTEIN (AFU_ORTHOLOGUE AFUA_6G12730)-RELATED"/>
    <property type="match status" value="1"/>
</dbReference>
<feature type="transmembrane region" description="Helical" evidence="2">
    <location>
        <begin position="515"/>
        <end position="533"/>
    </location>
</feature>
<proteinExistence type="predicted"/>
<dbReference type="Proteomes" id="UP001175261">
    <property type="component" value="Unassembled WGS sequence"/>
</dbReference>
<evidence type="ECO:0000313" key="6">
    <source>
        <dbReference type="EMBL" id="KAK0384218.1"/>
    </source>
</evidence>
<keyword evidence="3" id="KW-0732">Signal</keyword>
<feature type="region of interest" description="Disordered" evidence="1">
    <location>
        <begin position="32"/>
        <end position="52"/>
    </location>
</feature>
<feature type="transmembrane region" description="Helical" evidence="2">
    <location>
        <begin position="101"/>
        <end position="121"/>
    </location>
</feature>
<dbReference type="PANTHER" id="PTHR31685:SF3">
    <property type="entry name" value="INTEGRAL MEMBRANE PROTEIN (AFU_ORTHOLOGUE AFUA_6G12730)"/>
    <property type="match status" value="1"/>
</dbReference>
<feature type="transmembrane region" description="Helical" evidence="2">
    <location>
        <begin position="136"/>
        <end position="158"/>
    </location>
</feature>
<dbReference type="InterPro" id="IPR018825">
    <property type="entry name" value="DUF2427"/>
</dbReference>
<keyword evidence="2" id="KW-0472">Membrane</keyword>
<gene>
    <name evidence="6" type="ORF">NLU13_8306</name>
</gene>
<reference evidence="6" key="1">
    <citation type="submission" date="2022-10" db="EMBL/GenBank/DDBJ databases">
        <title>Determination and structural analysis of whole genome sequence of Sarocladium strictum F4-1.</title>
        <authorList>
            <person name="Hu L."/>
            <person name="Jiang Y."/>
        </authorList>
    </citation>
    <scope>NUCLEOTIDE SEQUENCE</scope>
    <source>
        <strain evidence="6">F4-1</strain>
    </source>
</reference>
<organism evidence="6 7">
    <name type="scientific">Sarocladium strictum</name>
    <name type="common">Black bundle disease fungus</name>
    <name type="synonym">Acremonium strictum</name>
    <dbReference type="NCBI Taxonomy" id="5046"/>
    <lineage>
        <taxon>Eukaryota</taxon>
        <taxon>Fungi</taxon>
        <taxon>Dikarya</taxon>
        <taxon>Ascomycota</taxon>
        <taxon>Pezizomycotina</taxon>
        <taxon>Sordariomycetes</taxon>
        <taxon>Hypocreomycetidae</taxon>
        <taxon>Hypocreales</taxon>
        <taxon>Sarocladiaceae</taxon>
        <taxon>Sarocladium</taxon>
    </lineage>
</organism>
<feature type="transmembrane region" description="Helical" evidence="2">
    <location>
        <begin position="391"/>
        <end position="410"/>
    </location>
</feature>
<keyword evidence="2" id="KW-0812">Transmembrane</keyword>
<dbReference type="AlphaFoldDB" id="A0AA39GBE7"/>
<feature type="transmembrane region" description="Helical" evidence="2">
    <location>
        <begin position="354"/>
        <end position="371"/>
    </location>
</feature>
<evidence type="ECO:0000259" key="5">
    <source>
        <dbReference type="Pfam" id="PF10355"/>
    </source>
</evidence>
<keyword evidence="7" id="KW-1185">Reference proteome</keyword>
<feature type="compositionally biased region" description="Basic and acidic residues" evidence="1">
    <location>
        <begin position="41"/>
        <end position="52"/>
    </location>
</feature>
<feature type="transmembrane region" description="Helical" evidence="2">
    <location>
        <begin position="486"/>
        <end position="503"/>
    </location>
</feature>
<sequence>MRLRTSSLALAIITLLSLVYLPVALAHGGDETGGLQGGHNSHGEGDATGQHEEEVDYPPTYFAHPDHVALLYAHIALMVLAWVIALPVAVMLSLARSRYTVLSQLVFTAFNGVGVFLATIYNAETPDLYPNNAHHSIGWVATCFALAQFVVSSLSLVAHRAVSSRTSPITSERNLFLPLSRNIEQSQQQAYFSDYRLSDDEGQSSESARSHRSSSASTVIDDEEGLPMPSPHKDFKDEGYDDLEEQHLESAHVRGTWTKRAVSIVSSRVWSYISITYKTADRIILPLGFIALTTGIATAGRFFEGNAIFSGLAHWIKGGVFFWLGLFTLGRWSGCFGNLGWAWNIRPQSASSRWWPSAEFVESALIFFYGSTNVFLEHLGSWGGEWSAQDFEHLAITILFIGGGLCGMLIESTRIRELLNAATVEAIPERTYSDEEKQAQNEEPSTYQFSLNPIPALVILLLGTMMSSHHQDIMIASMVHKQWGNLLVGAAFARGLTYVLIFLRPPTSTLPSRPPTELLASFGLIAGGIVFMASSSDTIQGMIHYELDAMFMYTVTMGIVGLLMAWEIVVLAIKGLATRSEQRLRLARLGQNNRC</sequence>
<evidence type="ECO:0000256" key="1">
    <source>
        <dbReference type="SAM" id="MobiDB-lite"/>
    </source>
</evidence>
<dbReference type="EMBL" id="JAPDFR010000008">
    <property type="protein sequence ID" value="KAK0384218.1"/>
    <property type="molecule type" value="Genomic_DNA"/>
</dbReference>
<accession>A0AA39GBE7</accession>
<feature type="domain" description="Protein YTP1-like C-terminal" evidence="5">
    <location>
        <begin position="288"/>
        <end position="575"/>
    </location>
</feature>
<evidence type="ECO:0000256" key="2">
    <source>
        <dbReference type="SAM" id="Phobius"/>
    </source>
</evidence>
<evidence type="ECO:0000313" key="7">
    <source>
        <dbReference type="Proteomes" id="UP001175261"/>
    </source>
</evidence>
<dbReference type="InterPro" id="IPR018827">
    <property type="entry name" value="YTP1_C"/>
</dbReference>
<feature type="transmembrane region" description="Helical" evidence="2">
    <location>
        <begin position="320"/>
        <end position="342"/>
    </location>
</feature>
<feature type="domain" description="DUF2427" evidence="4">
    <location>
        <begin position="58"/>
        <end position="152"/>
    </location>
</feature>